<evidence type="ECO:0000256" key="3">
    <source>
        <dbReference type="ARBA" id="ARBA00023082"/>
    </source>
</evidence>
<gene>
    <name evidence="7" type="ORF">ABR189_03975</name>
</gene>
<dbReference type="InterPro" id="IPR039425">
    <property type="entry name" value="RNA_pol_sigma-70-like"/>
</dbReference>
<protein>
    <submittedName>
        <fullName evidence="7">RNA polymerase sigma-70 factor</fullName>
    </submittedName>
</protein>
<dbReference type="RefSeq" id="WP_354659148.1">
    <property type="nucleotide sequence ID" value="NZ_JBEXAC010000001.1"/>
</dbReference>
<dbReference type="Gene3D" id="1.10.10.10">
    <property type="entry name" value="Winged helix-like DNA-binding domain superfamily/Winged helix DNA-binding domain"/>
    <property type="match status" value="1"/>
</dbReference>
<dbReference type="NCBIfam" id="TIGR02985">
    <property type="entry name" value="Sig70_bacteroi1"/>
    <property type="match status" value="1"/>
</dbReference>
<dbReference type="InterPro" id="IPR036388">
    <property type="entry name" value="WH-like_DNA-bd_sf"/>
</dbReference>
<feature type="domain" description="RNA polymerase sigma-70 region 2" evidence="5">
    <location>
        <begin position="19"/>
        <end position="85"/>
    </location>
</feature>
<evidence type="ECO:0000313" key="7">
    <source>
        <dbReference type="EMBL" id="MET6996506.1"/>
    </source>
</evidence>
<comment type="similarity">
    <text evidence="1">Belongs to the sigma-70 factor family. ECF subfamily.</text>
</comment>
<dbReference type="CDD" id="cd06171">
    <property type="entry name" value="Sigma70_r4"/>
    <property type="match status" value="1"/>
</dbReference>
<dbReference type="SUPFAM" id="SSF88946">
    <property type="entry name" value="Sigma2 domain of RNA polymerase sigma factors"/>
    <property type="match status" value="1"/>
</dbReference>
<dbReference type="InterPro" id="IPR014284">
    <property type="entry name" value="RNA_pol_sigma-70_dom"/>
</dbReference>
<name>A0ABV2T0F0_9BACT</name>
<dbReference type="PANTHER" id="PTHR43133:SF46">
    <property type="entry name" value="RNA POLYMERASE SIGMA-70 FACTOR ECF SUBFAMILY"/>
    <property type="match status" value="1"/>
</dbReference>
<dbReference type="InterPro" id="IPR014327">
    <property type="entry name" value="RNA_pol_sigma70_bacteroid"/>
</dbReference>
<dbReference type="InterPro" id="IPR013325">
    <property type="entry name" value="RNA_pol_sigma_r2"/>
</dbReference>
<dbReference type="Pfam" id="PF04542">
    <property type="entry name" value="Sigma70_r2"/>
    <property type="match status" value="1"/>
</dbReference>
<dbReference type="EMBL" id="JBEXAC010000001">
    <property type="protein sequence ID" value="MET6996506.1"/>
    <property type="molecule type" value="Genomic_DNA"/>
</dbReference>
<dbReference type="InterPro" id="IPR013249">
    <property type="entry name" value="RNA_pol_sigma70_r4_t2"/>
</dbReference>
<dbReference type="InterPro" id="IPR013324">
    <property type="entry name" value="RNA_pol_sigma_r3/r4-like"/>
</dbReference>
<keyword evidence="8" id="KW-1185">Reference proteome</keyword>
<feature type="domain" description="RNA polymerase sigma factor 70 region 4 type 2" evidence="6">
    <location>
        <begin position="115"/>
        <end position="165"/>
    </location>
</feature>
<evidence type="ECO:0000259" key="5">
    <source>
        <dbReference type="Pfam" id="PF04542"/>
    </source>
</evidence>
<reference evidence="7 8" key="1">
    <citation type="submission" date="2024-06" db="EMBL/GenBank/DDBJ databases">
        <title>Chitinophaga defluvii sp. nov., isolated from municipal sewage.</title>
        <authorList>
            <person name="Zhang L."/>
        </authorList>
    </citation>
    <scope>NUCLEOTIDE SEQUENCE [LARGE SCALE GENOMIC DNA]</scope>
    <source>
        <strain evidence="7 8">H8</strain>
    </source>
</reference>
<keyword evidence="2" id="KW-0805">Transcription regulation</keyword>
<keyword evidence="4" id="KW-0804">Transcription</keyword>
<keyword evidence="3" id="KW-0731">Sigma factor</keyword>
<dbReference type="NCBIfam" id="TIGR02937">
    <property type="entry name" value="sigma70-ECF"/>
    <property type="match status" value="1"/>
</dbReference>
<dbReference type="Proteomes" id="UP001549749">
    <property type="component" value="Unassembled WGS sequence"/>
</dbReference>
<evidence type="ECO:0000256" key="2">
    <source>
        <dbReference type="ARBA" id="ARBA00023015"/>
    </source>
</evidence>
<proteinExistence type="inferred from homology"/>
<evidence type="ECO:0000313" key="8">
    <source>
        <dbReference type="Proteomes" id="UP001549749"/>
    </source>
</evidence>
<dbReference type="InterPro" id="IPR007627">
    <property type="entry name" value="RNA_pol_sigma70_r2"/>
</dbReference>
<organism evidence="7 8">
    <name type="scientific">Chitinophaga defluvii</name>
    <dbReference type="NCBI Taxonomy" id="3163343"/>
    <lineage>
        <taxon>Bacteria</taxon>
        <taxon>Pseudomonadati</taxon>
        <taxon>Bacteroidota</taxon>
        <taxon>Chitinophagia</taxon>
        <taxon>Chitinophagales</taxon>
        <taxon>Chitinophagaceae</taxon>
        <taxon>Chitinophaga</taxon>
    </lineage>
</organism>
<dbReference type="SUPFAM" id="SSF88659">
    <property type="entry name" value="Sigma3 and sigma4 domains of RNA polymerase sigma factors"/>
    <property type="match status" value="1"/>
</dbReference>
<evidence type="ECO:0000259" key="6">
    <source>
        <dbReference type="Pfam" id="PF08281"/>
    </source>
</evidence>
<comment type="caution">
    <text evidence="7">The sequence shown here is derived from an EMBL/GenBank/DDBJ whole genome shotgun (WGS) entry which is preliminary data.</text>
</comment>
<accession>A0ABV2T0F0</accession>
<evidence type="ECO:0000256" key="4">
    <source>
        <dbReference type="ARBA" id="ARBA00023163"/>
    </source>
</evidence>
<dbReference type="PANTHER" id="PTHR43133">
    <property type="entry name" value="RNA POLYMERASE ECF-TYPE SIGMA FACTO"/>
    <property type="match status" value="1"/>
</dbReference>
<sequence length="191" mass="22493">MELLQKIALGDEHAFSLFYYRYNKTIYLFAYRILDSEALAEELMQEIMLKIWMMGDELLRIEHVGNYLRVMCRNRCYNQLRQLRREAGKNKMAAADWQEGSNETEESIFLNDARNLLEEAIARLPAQQREVYNLCQIQGLKYEEAASKLNISVLTVQSYMKIALRSVRNTMRNTMRNYTGITVILTILKLF</sequence>
<dbReference type="Pfam" id="PF08281">
    <property type="entry name" value="Sigma70_r4_2"/>
    <property type="match status" value="1"/>
</dbReference>
<evidence type="ECO:0000256" key="1">
    <source>
        <dbReference type="ARBA" id="ARBA00010641"/>
    </source>
</evidence>
<dbReference type="Gene3D" id="1.10.1740.10">
    <property type="match status" value="1"/>
</dbReference>